<dbReference type="PROSITE" id="PS51077">
    <property type="entry name" value="HTH_ICLR"/>
    <property type="match status" value="1"/>
</dbReference>
<dbReference type="EMBL" id="CP053840">
    <property type="protein sequence ID" value="QKF67669.1"/>
    <property type="molecule type" value="Genomic_DNA"/>
</dbReference>
<dbReference type="GO" id="GO:0003700">
    <property type="term" value="F:DNA-binding transcription factor activity"/>
    <property type="evidence" value="ECO:0007669"/>
    <property type="project" value="TreeGrafter"/>
</dbReference>
<dbReference type="SUPFAM" id="SSF55781">
    <property type="entry name" value="GAF domain-like"/>
    <property type="match status" value="1"/>
</dbReference>
<accession>A0AAE7BC53</accession>
<keyword evidence="3" id="KW-0804">Transcription</keyword>
<dbReference type="InterPro" id="IPR036388">
    <property type="entry name" value="WH-like_DNA-bd_sf"/>
</dbReference>
<dbReference type="KEGG" id="avp:AVENP_2141"/>
<dbReference type="Proteomes" id="UP000503482">
    <property type="component" value="Chromosome"/>
</dbReference>
<evidence type="ECO:0000256" key="3">
    <source>
        <dbReference type="ARBA" id="ARBA00023163"/>
    </source>
</evidence>
<evidence type="ECO:0000256" key="2">
    <source>
        <dbReference type="ARBA" id="ARBA00023125"/>
    </source>
</evidence>
<dbReference type="InterPro" id="IPR005471">
    <property type="entry name" value="Tscrpt_reg_IclR_N"/>
</dbReference>
<dbReference type="Gene3D" id="1.10.10.10">
    <property type="entry name" value="Winged helix-like DNA-binding domain superfamily/Winged helix DNA-binding domain"/>
    <property type="match status" value="1"/>
</dbReference>
<keyword evidence="1" id="KW-0805">Transcription regulation</keyword>
<dbReference type="InterPro" id="IPR036390">
    <property type="entry name" value="WH_DNA-bd_sf"/>
</dbReference>
<feature type="domain" description="IclR-ED" evidence="5">
    <location>
        <begin position="76"/>
        <end position="260"/>
    </location>
</feature>
<dbReference type="InterPro" id="IPR014757">
    <property type="entry name" value="Tscrpt_reg_IclR_C"/>
</dbReference>
<feature type="domain" description="HTH iclR-type" evidence="4">
    <location>
        <begin position="15"/>
        <end position="75"/>
    </location>
</feature>
<dbReference type="PANTHER" id="PTHR30136:SF34">
    <property type="entry name" value="TRANSCRIPTIONAL REGULATOR"/>
    <property type="match status" value="1"/>
</dbReference>
<reference evidence="6 7" key="1">
    <citation type="submission" date="2020-05" db="EMBL/GenBank/DDBJ databases">
        <title>Complete genome sequencing of Campylobacter and Arcobacter type strains.</title>
        <authorList>
            <person name="Miller W.G."/>
            <person name="Yee E."/>
        </authorList>
    </citation>
    <scope>NUCLEOTIDE SEQUENCE [LARGE SCALE GENOMIC DNA]</scope>
    <source>
        <strain evidence="6 7">LMG 26156</strain>
    </source>
</reference>
<evidence type="ECO:0000313" key="7">
    <source>
        <dbReference type="Proteomes" id="UP000503482"/>
    </source>
</evidence>
<dbReference type="Gene3D" id="3.30.450.40">
    <property type="match status" value="1"/>
</dbReference>
<dbReference type="Pfam" id="PF09339">
    <property type="entry name" value="HTH_IclR"/>
    <property type="match status" value="1"/>
</dbReference>
<dbReference type="SMART" id="SM00346">
    <property type="entry name" value="HTH_ICLR"/>
    <property type="match status" value="1"/>
</dbReference>
<dbReference type="InterPro" id="IPR050707">
    <property type="entry name" value="HTH_MetabolicPath_Reg"/>
</dbReference>
<dbReference type="GO" id="GO:0045892">
    <property type="term" value="P:negative regulation of DNA-templated transcription"/>
    <property type="evidence" value="ECO:0007669"/>
    <property type="project" value="TreeGrafter"/>
</dbReference>
<dbReference type="GO" id="GO:0003677">
    <property type="term" value="F:DNA binding"/>
    <property type="evidence" value="ECO:0007669"/>
    <property type="project" value="UniProtKB-KW"/>
</dbReference>
<dbReference type="RefSeq" id="WP_128359425.1">
    <property type="nucleotide sequence ID" value="NZ_CP053840.1"/>
</dbReference>
<dbReference type="AlphaFoldDB" id="A0AAE7BC53"/>
<dbReference type="PANTHER" id="PTHR30136">
    <property type="entry name" value="HELIX-TURN-HELIX TRANSCRIPTIONAL REGULATOR, ICLR FAMILY"/>
    <property type="match status" value="1"/>
</dbReference>
<evidence type="ECO:0000313" key="6">
    <source>
        <dbReference type="EMBL" id="QKF67669.1"/>
    </source>
</evidence>
<proteinExistence type="predicted"/>
<evidence type="ECO:0000256" key="1">
    <source>
        <dbReference type="ARBA" id="ARBA00023015"/>
    </source>
</evidence>
<keyword evidence="2" id="KW-0238">DNA-binding</keyword>
<evidence type="ECO:0000259" key="5">
    <source>
        <dbReference type="PROSITE" id="PS51078"/>
    </source>
</evidence>
<dbReference type="PROSITE" id="PS51078">
    <property type="entry name" value="ICLR_ED"/>
    <property type="match status" value="1"/>
</dbReference>
<dbReference type="InterPro" id="IPR029016">
    <property type="entry name" value="GAF-like_dom_sf"/>
</dbReference>
<evidence type="ECO:0000259" key="4">
    <source>
        <dbReference type="PROSITE" id="PS51077"/>
    </source>
</evidence>
<dbReference type="SUPFAM" id="SSF46785">
    <property type="entry name" value="Winged helix' DNA-binding domain"/>
    <property type="match status" value="1"/>
</dbReference>
<dbReference type="Pfam" id="PF01614">
    <property type="entry name" value="IclR_C"/>
    <property type="match status" value="1"/>
</dbReference>
<organism evidence="6 7">
    <name type="scientific">Arcobacter venerupis</name>
    <dbReference type="NCBI Taxonomy" id="1054033"/>
    <lineage>
        <taxon>Bacteria</taxon>
        <taxon>Pseudomonadati</taxon>
        <taxon>Campylobacterota</taxon>
        <taxon>Epsilonproteobacteria</taxon>
        <taxon>Campylobacterales</taxon>
        <taxon>Arcobacteraceae</taxon>
        <taxon>Arcobacter</taxon>
    </lineage>
</organism>
<name>A0AAE7BC53_9BACT</name>
<sequence length="264" mass="29710">MNDNIDNESDNKEIVTAFIKGLSVITAFDNENTSMTLSDVAKKVDITRASARRLLLTLESLGYVTQNDNYFSLTPKVIDLGYSYFASLPWTDLAYKNIKKVVDACKLSCSISILDGLNVICIMRIAATRILNEGIHVGTRLPAAYTATGRLFMAHMEEKELYEYILHLPLKAHTEKSIIDPYKLYDQIISEKNQGYQMVEEEIEDGLVSLAVPIYNRDNKMIGAMNIGSHLSYKNTKTLKEKVLPLLLEAAKETSDAIKLLQQY</sequence>
<gene>
    <name evidence="6" type="ORF">AVENP_2141</name>
</gene>
<protein>
    <submittedName>
        <fullName evidence="6">Transcriptional regulator, IclR family</fullName>
    </submittedName>
</protein>
<keyword evidence="7" id="KW-1185">Reference proteome</keyword>